<dbReference type="EMBL" id="JAWDJR010000003">
    <property type="protein sequence ID" value="KAK9978080.1"/>
    <property type="molecule type" value="Genomic_DNA"/>
</dbReference>
<dbReference type="AlphaFoldDB" id="A0AAW2AWD8"/>
<name>A0AAW2AWD8_CULAL</name>
<gene>
    <name evidence="2" type="ORF">ABG768_019849</name>
</gene>
<evidence type="ECO:0000313" key="3">
    <source>
        <dbReference type="Proteomes" id="UP001479290"/>
    </source>
</evidence>
<protein>
    <submittedName>
        <fullName evidence="2">Uncharacterized protein</fullName>
    </submittedName>
</protein>
<accession>A0AAW2AWD8</accession>
<organism evidence="2 3">
    <name type="scientific">Culter alburnus</name>
    <name type="common">Topmouth culter</name>
    <dbReference type="NCBI Taxonomy" id="194366"/>
    <lineage>
        <taxon>Eukaryota</taxon>
        <taxon>Metazoa</taxon>
        <taxon>Chordata</taxon>
        <taxon>Craniata</taxon>
        <taxon>Vertebrata</taxon>
        <taxon>Euteleostomi</taxon>
        <taxon>Actinopterygii</taxon>
        <taxon>Neopterygii</taxon>
        <taxon>Teleostei</taxon>
        <taxon>Ostariophysi</taxon>
        <taxon>Cypriniformes</taxon>
        <taxon>Xenocyprididae</taxon>
        <taxon>Xenocypridinae</taxon>
        <taxon>Culter</taxon>
    </lineage>
</organism>
<proteinExistence type="predicted"/>
<comment type="caution">
    <text evidence="2">The sequence shown here is derived from an EMBL/GenBank/DDBJ whole genome shotgun (WGS) entry which is preliminary data.</text>
</comment>
<evidence type="ECO:0000313" key="2">
    <source>
        <dbReference type="EMBL" id="KAK9978080.1"/>
    </source>
</evidence>
<dbReference type="Proteomes" id="UP001479290">
    <property type="component" value="Unassembled WGS sequence"/>
</dbReference>
<reference evidence="2 3" key="1">
    <citation type="submission" date="2024-05" db="EMBL/GenBank/DDBJ databases">
        <title>A high-quality chromosomal-level genome assembly of Topmouth culter (Culter alburnus).</title>
        <authorList>
            <person name="Zhao H."/>
        </authorList>
    </citation>
    <scope>NUCLEOTIDE SEQUENCE [LARGE SCALE GENOMIC DNA]</scope>
    <source>
        <strain evidence="2">CATC2023</strain>
        <tissue evidence="2">Muscle</tissue>
    </source>
</reference>
<feature type="region of interest" description="Disordered" evidence="1">
    <location>
        <begin position="45"/>
        <end position="69"/>
    </location>
</feature>
<sequence length="107" mass="11409">MSPINFAFITASQCQRENGAAVSSLSPHPNIHTLQCSHVIRHRGVPTKGHARPPGGPVPHLSKSAKDSTHVSVSPALRQLVIFLTSLRDAAVLSLRAHFPGSLPPIE</sequence>
<evidence type="ECO:0000256" key="1">
    <source>
        <dbReference type="SAM" id="MobiDB-lite"/>
    </source>
</evidence>
<keyword evidence="3" id="KW-1185">Reference proteome</keyword>